<accession>A0A0E9SWZ3</accession>
<dbReference type="EMBL" id="GBXM01062718">
    <property type="protein sequence ID" value="JAH45859.1"/>
    <property type="molecule type" value="Transcribed_RNA"/>
</dbReference>
<evidence type="ECO:0000313" key="1">
    <source>
        <dbReference type="EMBL" id="JAH45859.1"/>
    </source>
</evidence>
<reference evidence="1" key="2">
    <citation type="journal article" date="2015" name="Fish Shellfish Immunol.">
        <title>Early steps in the European eel (Anguilla anguilla)-Vibrio vulnificus interaction in the gills: Role of the RtxA13 toxin.</title>
        <authorList>
            <person name="Callol A."/>
            <person name="Pajuelo D."/>
            <person name="Ebbesson L."/>
            <person name="Teles M."/>
            <person name="MacKenzie S."/>
            <person name="Amaro C."/>
        </authorList>
    </citation>
    <scope>NUCLEOTIDE SEQUENCE</scope>
</reference>
<name>A0A0E9SWZ3_ANGAN</name>
<organism evidence="1">
    <name type="scientific">Anguilla anguilla</name>
    <name type="common">European freshwater eel</name>
    <name type="synonym">Muraena anguilla</name>
    <dbReference type="NCBI Taxonomy" id="7936"/>
    <lineage>
        <taxon>Eukaryota</taxon>
        <taxon>Metazoa</taxon>
        <taxon>Chordata</taxon>
        <taxon>Craniata</taxon>
        <taxon>Vertebrata</taxon>
        <taxon>Euteleostomi</taxon>
        <taxon>Actinopterygii</taxon>
        <taxon>Neopterygii</taxon>
        <taxon>Teleostei</taxon>
        <taxon>Anguilliformes</taxon>
        <taxon>Anguillidae</taxon>
        <taxon>Anguilla</taxon>
    </lineage>
</organism>
<protein>
    <submittedName>
        <fullName evidence="1">Uncharacterized protein</fullName>
    </submittedName>
</protein>
<sequence length="13" mass="1629">MMEDSKSRFEQQL</sequence>
<reference evidence="1" key="1">
    <citation type="submission" date="2014-11" db="EMBL/GenBank/DDBJ databases">
        <authorList>
            <person name="Amaro Gonzalez C."/>
        </authorList>
    </citation>
    <scope>NUCLEOTIDE SEQUENCE</scope>
</reference>
<proteinExistence type="predicted"/>